<evidence type="ECO:0000256" key="1">
    <source>
        <dbReference type="SAM" id="MobiDB-lite"/>
    </source>
</evidence>
<organism evidence="2 3">
    <name type="scientific">Rhododendron williamsianum</name>
    <dbReference type="NCBI Taxonomy" id="262921"/>
    <lineage>
        <taxon>Eukaryota</taxon>
        <taxon>Viridiplantae</taxon>
        <taxon>Streptophyta</taxon>
        <taxon>Embryophyta</taxon>
        <taxon>Tracheophyta</taxon>
        <taxon>Spermatophyta</taxon>
        <taxon>Magnoliopsida</taxon>
        <taxon>eudicotyledons</taxon>
        <taxon>Gunneridae</taxon>
        <taxon>Pentapetalae</taxon>
        <taxon>asterids</taxon>
        <taxon>Ericales</taxon>
        <taxon>Ericaceae</taxon>
        <taxon>Ericoideae</taxon>
        <taxon>Rhodoreae</taxon>
        <taxon>Rhododendron</taxon>
    </lineage>
</organism>
<feature type="compositionally biased region" description="Low complexity" evidence="1">
    <location>
        <begin position="36"/>
        <end position="57"/>
    </location>
</feature>
<sequence length="154" mass="15975">MPPHGTNFLKPTSINTRLFRAITTCSSLLHTSSSPLPSPFLSSSSSSSPPTLISKSLQLGTTNPLPIRALHNTTTTPTSNNSLSETNPSRREPQMTVTATPCIKDGCLLVNGKVVSTGVPSNVVVSPVSGGSAFLGATSSVPSCRHTFSLGILE</sequence>
<dbReference type="EMBL" id="QEFC01002161">
    <property type="protein sequence ID" value="KAE9453708.1"/>
    <property type="molecule type" value="Genomic_DNA"/>
</dbReference>
<gene>
    <name evidence="2" type="ORF">C3L33_14390</name>
</gene>
<proteinExistence type="predicted"/>
<dbReference type="Proteomes" id="UP000428333">
    <property type="component" value="Linkage Group LG08"/>
</dbReference>
<dbReference type="AlphaFoldDB" id="A0A6A4LGU9"/>
<accession>A0A6A4LGU9</accession>
<protein>
    <submittedName>
        <fullName evidence="2">Uncharacterized protein</fullName>
    </submittedName>
</protein>
<evidence type="ECO:0000313" key="3">
    <source>
        <dbReference type="Proteomes" id="UP000428333"/>
    </source>
</evidence>
<feature type="non-terminal residue" evidence="2">
    <location>
        <position position="1"/>
    </location>
</feature>
<keyword evidence="3" id="KW-1185">Reference proteome</keyword>
<feature type="compositionally biased region" description="Low complexity" evidence="1">
    <location>
        <begin position="72"/>
        <end position="87"/>
    </location>
</feature>
<reference evidence="2 3" key="1">
    <citation type="journal article" date="2019" name="Genome Biol. Evol.">
        <title>The Rhododendron genome and chromosomal organization provide insight into shared whole-genome duplications across the heath family (Ericaceae).</title>
        <authorList>
            <person name="Soza V.L."/>
            <person name="Lindsley D."/>
            <person name="Waalkes A."/>
            <person name="Ramage E."/>
            <person name="Patwardhan R.P."/>
            <person name="Burton J.N."/>
            <person name="Adey A."/>
            <person name="Kumar A."/>
            <person name="Qiu R."/>
            <person name="Shendure J."/>
            <person name="Hall B."/>
        </authorList>
    </citation>
    <scope>NUCLEOTIDE SEQUENCE [LARGE SCALE GENOMIC DNA]</scope>
    <source>
        <strain evidence="2">RSF 1966-606</strain>
    </source>
</reference>
<name>A0A6A4LGU9_9ERIC</name>
<evidence type="ECO:0000313" key="2">
    <source>
        <dbReference type="EMBL" id="KAE9453708.1"/>
    </source>
</evidence>
<feature type="region of interest" description="Disordered" evidence="1">
    <location>
        <begin position="36"/>
        <end position="95"/>
    </location>
</feature>
<comment type="caution">
    <text evidence="2">The sequence shown here is derived from an EMBL/GenBank/DDBJ whole genome shotgun (WGS) entry which is preliminary data.</text>
</comment>